<evidence type="ECO:0000256" key="1">
    <source>
        <dbReference type="SAM" id="MobiDB-lite"/>
    </source>
</evidence>
<proteinExistence type="predicted"/>
<feature type="compositionally biased region" description="Basic and acidic residues" evidence="1">
    <location>
        <begin position="67"/>
        <end position="83"/>
    </location>
</feature>
<organism evidence="2">
    <name type="scientific">viral metagenome</name>
    <dbReference type="NCBI Taxonomy" id="1070528"/>
    <lineage>
        <taxon>unclassified sequences</taxon>
        <taxon>metagenomes</taxon>
        <taxon>organismal metagenomes</taxon>
    </lineage>
</organism>
<accession>A0A6C0K2G2</accession>
<sequence length="193" mass="22779">MKINYVFNFDNIIYLIKYRDMKPYRSRAEWKKLNKKKMLLHQRLVSAFHTNILPKVPEEDPEEVLYEDEKEHEVEEPSEEQEKSPIFFQVVVPEEVQPVLETPVESRKKRKQKIRTDEQSSTACNSTYRFLCNFPSWEQRMGPRGPPGPQGPPGTSTVIAYGTVGLTSTTVVYRDVYFKFYYSCFSIRLYFRG</sequence>
<dbReference type="AlphaFoldDB" id="A0A6C0K2G2"/>
<name>A0A6C0K2G2_9ZZZZ</name>
<protein>
    <submittedName>
        <fullName evidence="2">Uncharacterized protein</fullName>
    </submittedName>
</protein>
<feature type="region of interest" description="Disordered" evidence="1">
    <location>
        <begin position="59"/>
        <end position="83"/>
    </location>
</feature>
<reference evidence="2" key="1">
    <citation type="journal article" date="2020" name="Nature">
        <title>Giant virus diversity and host interactions through global metagenomics.</title>
        <authorList>
            <person name="Schulz F."/>
            <person name="Roux S."/>
            <person name="Paez-Espino D."/>
            <person name="Jungbluth S."/>
            <person name="Walsh D.A."/>
            <person name="Denef V.J."/>
            <person name="McMahon K.D."/>
            <person name="Konstantinidis K.T."/>
            <person name="Eloe-Fadrosh E.A."/>
            <person name="Kyrpides N.C."/>
            <person name="Woyke T."/>
        </authorList>
    </citation>
    <scope>NUCLEOTIDE SEQUENCE</scope>
    <source>
        <strain evidence="2">GVMAG-S-1101169-75</strain>
    </source>
</reference>
<evidence type="ECO:0000313" key="2">
    <source>
        <dbReference type="EMBL" id="QHU11753.1"/>
    </source>
</evidence>
<dbReference type="EMBL" id="MN740789">
    <property type="protein sequence ID" value="QHU11753.1"/>
    <property type="molecule type" value="Genomic_DNA"/>
</dbReference>